<dbReference type="Pfam" id="PF13976">
    <property type="entry name" value="gag_pre-integrs"/>
    <property type="match status" value="1"/>
</dbReference>
<reference evidence="2" key="1">
    <citation type="submission" date="2018-05" db="EMBL/GenBank/DDBJ databases">
        <title>Draft genome of Mucuna pruriens seed.</title>
        <authorList>
            <person name="Nnadi N.E."/>
            <person name="Vos R."/>
            <person name="Hasami M.H."/>
            <person name="Devisetty U.K."/>
            <person name="Aguiy J.C."/>
        </authorList>
    </citation>
    <scope>NUCLEOTIDE SEQUENCE [LARGE SCALE GENOMIC DNA]</scope>
    <source>
        <strain evidence="2">JCA_2017</strain>
    </source>
</reference>
<dbReference type="AlphaFoldDB" id="A0A371FYD3"/>
<evidence type="ECO:0000313" key="3">
    <source>
        <dbReference type="Proteomes" id="UP000257109"/>
    </source>
</evidence>
<dbReference type="OrthoDB" id="1749397at2759"/>
<feature type="domain" description="GAG-pre-integrase" evidence="1">
    <location>
        <begin position="64"/>
        <end position="109"/>
    </location>
</feature>
<dbReference type="Proteomes" id="UP000257109">
    <property type="component" value="Unassembled WGS sequence"/>
</dbReference>
<accession>A0A371FYD3</accession>
<keyword evidence="3" id="KW-1185">Reference proteome</keyword>
<protein>
    <recommendedName>
        <fullName evidence="1">GAG-pre-integrase domain-containing protein</fullName>
    </recommendedName>
</protein>
<evidence type="ECO:0000259" key="1">
    <source>
        <dbReference type="Pfam" id="PF13976"/>
    </source>
</evidence>
<proteinExistence type="predicted"/>
<organism evidence="2 3">
    <name type="scientific">Mucuna pruriens</name>
    <name type="common">Velvet bean</name>
    <name type="synonym">Dolichos pruriens</name>
    <dbReference type="NCBI Taxonomy" id="157652"/>
    <lineage>
        <taxon>Eukaryota</taxon>
        <taxon>Viridiplantae</taxon>
        <taxon>Streptophyta</taxon>
        <taxon>Embryophyta</taxon>
        <taxon>Tracheophyta</taxon>
        <taxon>Spermatophyta</taxon>
        <taxon>Magnoliopsida</taxon>
        <taxon>eudicotyledons</taxon>
        <taxon>Gunneridae</taxon>
        <taxon>Pentapetalae</taxon>
        <taxon>rosids</taxon>
        <taxon>fabids</taxon>
        <taxon>Fabales</taxon>
        <taxon>Fabaceae</taxon>
        <taxon>Papilionoideae</taxon>
        <taxon>50 kb inversion clade</taxon>
        <taxon>NPAAA clade</taxon>
        <taxon>indigoferoid/millettioid clade</taxon>
        <taxon>Phaseoleae</taxon>
        <taxon>Mucuna</taxon>
    </lineage>
</organism>
<sequence>MTLFPSYFTSYFKVSKKQLIIVANGDLFLLLDLAMSNFSPLYPYRMILQHGGQLELLKSKSTWATSQILLHHKRLRHPPFDLLKTMFPHLFTKESVESFNCDVCRFSKHHYATFSPSNNKSLEPFVLIHSDVWGPASNFILGAK</sequence>
<evidence type="ECO:0000313" key="2">
    <source>
        <dbReference type="EMBL" id="RDX83302.1"/>
    </source>
</evidence>
<feature type="non-terminal residue" evidence="2">
    <location>
        <position position="1"/>
    </location>
</feature>
<name>A0A371FYD3_MUCPR</name>
<dbReference type="InterPro" id="IPR025724">
    <property type="entry name" value="GAG-pre-integrase_dom"/>
</dbReference>
<comment type="caution">
    <text evidence="2">The sequence shown here is derived from an EMBL/GenBank/DDBJ whole genome shotgun (WGS) entry which is preliminary data.</text>
</comment>
<dbReference type="EMBL" id="QJKJ01007392">
    <property type="protein sequence ID" value="RDX83302.1"/>
    <property type="molecule type" value="Genomic_DNA"/>
</dbReference>
<gene>
    <name evidence="2" type="ORF">CR513_35794</name>
</gene>